<sequence>YHNHLLHLAGIRLAPKEKLEIPVLFMPAEMKIYKAVVVIHVMRENGENWPYKVPAESNTDLNRNVTIAENGETQGILWIYPINGTPEAPQQKTVVIRSQARQRLEQRVELLLVGVMPGATALPDAGNSAMANTGESSNTPEVTDGSSATLEFLYELQYQSDEMRSQLESLVGMELVEKEWDTESRIVTLIFNVVFAPSKPMRNEATIIIQCTAGGLWKFPLVFIATEPEVDDVINIEAVGLNKESIVGFKLTSQTR</sequence>
<dbReference type="Pfam" id="PF26579">
    <property type="entry name" value="Ig_CFAP47"/>
    <property type="match status" value="1"/>
</dbReference>
<keyword evidence="3" id="KW-1185">Reference proteome</keyword>
<dbReference type="GO" id="GO:0007288">
    <property type="term" value="P:sperm axoneme assembly"/>
    <property type="evidence" value="ECO:0007669"/>
    <property type="project" value="TreeGrafter"/>
</dbReference>
<dbReference type="AlphaFoldDB" id="A0A851BIE6"/>
<feature type="non-terminal residue" evidence="2">
    <location>
        <position position="256"/>
    </location>
</feature>
<evidence type="ECO:0000313" key="2">
    <source>
        <dbReference type="EMBL" id="NWI46279.1"/>
    </source>
</evidence>
<dbReference type="PANTHER" id="PTHR45912">
    <property type="entry name" value="CILIA- AND FLAGELLA-ASSOCIATED PROTEIN 47"/>
    <property type="match status" value="1"/>
</dbReference>
<gene>
    <name evidence="2" type="primary">Cfap47_2</name>
    <name evidence="2" type="ORF">PICGYM_R12675</name>
</gene>
<dbReference type="OrthoDB" id="10060824at2759"/>
<evidence type="ECO:0000259" key="1">
    <source>
        <dbReference type="Pfam" id="PF26579"/>
    </source>
</evidence>
<reference evidence="2" key="1">
    <citation type="submission" date="2019-10" db="EMBL/GenBank/DDBJ databases">
        <title>Bird 10,000 Genomes (B10K) Project - Family phase.</title>
        <authorList>
            <person name="Zhang G."/>
        </authorList>
    </citation>
    <scope>NUCLEOTIDE SEQUENCE</scope>
    <source>
        <strain evidence="2">B10K-DU-012-30</strain>
        <tissue evidence="2">Muscle</tissue>
    </source>
</reference>
<feature type="domain" description="CFAP47-like immunoglobulin-like" evidence="1">
    <location>
        <begin position="87"/>
        <end position="226"/>
    </location>
</feature>
<accession>A0A851BIE6</accession>
<dbReference type="InterPro" id="IPR058952">
    <property type="entry name" value="Ig_CFAP47"/>
</dbReference>
<feature type="non-terminal residue" evidence="2">
    <location>
        <position position="1"/>
    </location>
</feature>
<name>A0A851BIE6_PICGY</name>
<dbReference type="PANTHER" id="PTHR45912:SF3">
    <property type="entry name" value="CILIA- AND FLAGELLA-ASSOCIATED PROTEIN 47"/>
    <property type="match status" value="1"/>
</dbReference>
<dbReference type="Proteomes" id="UP000631391">
    <property type="component" value="Unassembled WGS sequence"/>
</dbReference>
<comment type="caution">
    <text evidence="2">The sequence shown here is derived from an EMBL/GenBank/DDBJ whole genome shotgun (WGS) entry which is preliminary data.</text>
</comment>
<dbReference type="GO" id="GO:0005929">
    <property type="term" value="C:cilium"/>
    <property type="evidence" value="ECO:0007669"/>
    <property type="project" value="TreeGrafter"/>
</dbReference>
<protein>
    <submittedName>
        <fullName evidence="2">CFA47 protein</fullName>
    </submittedName>
</protein>
<organism evidence="2 3">
    <name type="scientific">Picathartes gymnocephalus</name>
    <name type="common">White-necked rockfowl</name>
    <dbReference type="NCBI Taxonomy" id="175131"/>
    <lineage>
        <taxon>Eukaryota</taxon>
        <taxon>Metazoa</taxon>
        <taxon>Chordata</taxon>
        <taxon>Craniata</taxon>
        <taxon>Vertebrata</taxon>
        <taxon>Euteleostomi</taxon>
        <taxon>Archelosauria</taxon>
        <taxon>Archosauria</taxon>
        <taxon>Dinosauria</taxon>
        <taxon>Saurischia</taxon>
        <taxon>Theropoda</taxon>
        <taxon>Coelurosauria</taxon>
        <taxon>Aves</taxon>
        <taxon>Neognathae</taxon>
        <taxon>Neoaves</taxon>
        <taxon>Telluraves</taxon>
        <taxon>Australaves</taxon>
        <taxon>Passeriformes</taxon>
        <taxon>Picathartidae</taxon>
        <taxon>Picathartes</taxon>
    </lineage>
</organism>
<proteinExistence type="predicted"/>
<evidence type="ECO:0000313" key="3">
    <source>
        <dbReference type="Proteomes" id="UP000631391"/>
    </source>
</evidence>
<dbReference type="EMBL" id="WEKY01052119">
    <property type="protein sequence ID" value="NWI46279.1"/>
    <property type="molecule type" value="Genomic_DNA"/>
</dbReference>